<proteinExistence type="predicted"/>
<feature type="non-terminal residue" evidence="2">
    <location>
        <position position="108"/>
    </location>
</feature>
<dbReference type="EMBL" id="BTSX01000001">
    <property type="protein sequence ID" value="GMS81133.1"/>
    <property type="molecule type" value="Genomic_DNA"/>
</dbReference>
<name>A0AAV5SLX2_9BILA</name>
<organism evidence="2 3">
    <name type="scientific">Pristionchus entomophagus</name>
    <dbReference type="NCBI Taxonomy" id="358040"/>
    <lineage>
        <taxon>Eukaryota</taxon>
        <taxon>Metazoa</taxon>
        <taxon>Ecdysozoa</taxon>
        <taxon>Nematoda</taxon>
        <taxon>Chromadorea</taxon>
        <taxon>Rhabditida</taxon>
        <taxon>Rhabditina</taxon>
        <taxon>Diplogasteromorpha</taxon>
        <taxon>Diplogasteroidea</taxon>
        <taxon>Neodiplogasteridae</taxon>
        <taxon>Pristionchus</taxon>
    </lineage>
</organism>
<comment type="caution">
    <text evidence="2">The sequence shown here is derived from an EMBL/GenBank/DDBJ whole genome shotgun (WGS) entry which is preliminary data.</text>
</comment>
<dbReference type="EMBL" id="BTSX01000001">
    <property type="protein sequence ID" value="GMS81135.1"/>
    <property type="molecule type" value="Genomic_DNA"/>
</dbReference>
<reference evidence="2" key="1">
    <citation type="submission" date="2023-10" db="EMBL/GenBank/DDBJ databases">
        <title>Genome assembly of Pristionchus species.</title>
        <authorList>
            <person name="Yoshida K."/>
            <person name="Sommer R.J."/>
        </authorList>
    </citation>
    <scope>NUCLEOTIDE SEQUENCE</scope>
    <source>
        <strain evidence="2">RS0144</strain>
    </source>
</reference>
<feature type="non-terminal residue" evidence="2">
    <location>
        <position position="1"/>
    </location>
</feature>
<evidence type="ECO:0000313" key="1">
    <source>
        <dbReference type="EMBL" id="GMS81133.1"/>
    </source>
</evidence>
<evidence type="ECO:0000313" key="3">
    <source>
        <dbReference type="Proteomes" id="UP001432027"/>
    </source>
</evidence>
<gene>
    <name evidence="1" type="ORF">PENTCL1PPCAC_3308</name>
    <name evidence="2" type="ORF">PENTCL1PPCAC_3310</name>
</gene>
<protein>
    <submittedName>
        <fullName evidence="2">Uncharacterized protein</fullName>
    </submittedName>
</protein>
<keyword evidence="3" id="KW-1185">Reference proteome</keyword>
<dbReference type="Proteomes" id="UP001432027">
    <property type="component" value="Unassembled WGS sequence"/>
</dbReference>
<sequence length="108" mass="12430">PKTANDYAKHLFKVHKTTLKSSGFYLICSFGHEVRCAKRDKLHVKKCDSKQFTLHKMTSENVLNTPQCILCERHKTTLKAVRLAKLIMRLYDPFQNGIYLLCACGTKI</sequence>
<dbReference type="AlphaFoldDB" id="A0AAV5SLX2"/>
<accession>A0AAV5SLX2</accession>
<evidence type="ECO:0000313" key="2">
    <source>
        <dbReference type="EMBL" id="GMS81135.1"/>
    </source>
</evidence>